<dbReference type="AlphaFoldDB" id="A0A814SI58"/>
<organism evidence="1 3">
    <name type="scientific">Didymodactylos carnosus</name>
    <dbReference type="NCBI Taxonomy" id="1234261"/>
    <lineage>
        <taxon>Eukaryota</taxon>
        <taxon>Metazoa</taxon>
        <taxon>Spiralia</taxon>
        <taxon>Gnathifera</taxon>
        <taxon>Rotifera</taxon>
        <taxon>Eurotatoria</taxon>
        <taxon>Bdelloidea</taxon>
        <taxon>Philodinida</taxon>
        <taxon>Philodinidae</taxon>
        <taxon>Didymodactylos</taxon>
    </lineage>
</organism>
<evidence type="ECO:0000313" key="1">
    <source>
        <dbReference type="EMBL" id="CAF1145202.1"/>
    </source>
</evidence>
<dbReference type="Proteomes" id="UP000663829">
    <property type="component" value="Unassembled WGS sequence"/>
</dbReference>
<comment type="caution">
    <text evidence="1">The sequence shown here is derived from an EMBL/GenBank/DDBJ whole genome shotgun (WGS) entry which is preliminary data.</text>
</comment>
<keyword evidence="3" id="KW-1185">Reference proteome</keyword>
<gene>
    <name evidence="1" type="ORF">GPM918_LOCUS20893</name>
    <name evidence="2" type="ORF">SRO942_LOCUS20890</name>
</gene>
<evidence type="ECO:0000313" key="2">
    <source>
        <dbReference type="EMBL" id="CAF3908835.1"/>
    </source>
</evidence>
<dbReference type="EMBL" id="CAJOBC010006718">
    <property type="protein sequence ID" value="CAF3908835.1"/>
    <property type="molecule type" value="Genomic_DNA"/>
</dbReference>
<dbReference type="EMBL" id="CAJNOQ010006718">
    <property type="protein sequence ID" value="CAF1145202.1"/>
    <property type="molecule type" value="Genomic_DNA"/>
</dbReference>
<protein>
    <submittedName>
        <fullName evidence="1">Uncharacterized protein</fullName>
    </submittedName>
</protein>
<reference evidence="1" key="1">
    <citation type="submission" date="2021-02" db="EMBL/GenBank/DDBJ databases">
        <authorList>
            <person name="Nowell W R."/>
        </authorList>
    </citation>
    <scope>NUCLEOTIDE SEQUENCE</scope>
</reference>
<proteinExistence type="predicted"/>
<sequence length="98" mass="11317">MLPKYDKITASSHHHHHHLLLDGDSLDPNSKSTHSIDAILGIKNGDQTLFNHHQQHYNNNHSNGDMKKRNHHNVYDDRWLVLSTNKFMQCSTLDVSNV</sequence>
<dbReference type="Proteomes" id="UP000681722">
    <property type="component" value="Unassembled WGS sequence"/>
</dbReference>
<name>A0A814SI58_9BILA</name>
<accession>A0A814SI58</accession>
<evidence type="ECO:0000313" key="3">
    <source>
        <dbReference type="Proteomes" id="UP000663829"/>
    </source>
</evidence>